<accession>A0A9E4K9Z8</accession>
<comment type="caution">
    <text evidence="1">The sequence shown here is derived from an EMBL/GenBank/DDBJ whole genome shotgun (WGS) entry which is preliminary data.</text>
</comment>
<reference evidence="1" key="1">
    <citation type="journal article" date="2021" name="Proc. Natl. Acad. Sci. U.S.A.">
        <title>Global biogeography of chemosynthetic symbionts reveals both localized and globally distributed symbiont groups. .</title>
        <authorList>
            <person name="Osvatic J.T."/>
            <person name="Wilkins L.G.E."/>
            <person name="Leibrecht L."/>
            <person name="Leray M."/>
            <person name="Zauner S."/>
            <person name="Polzin J."/>
            <person name="Camacho Y."/>
            <person name="Gros O."/>
            <person name="van Gils J.A."/>
            <person name="Eisen J.A."/>
            <person name="Petersen J.M."/>
            <person name="Yuen B."/>
        </authorList>
    </citation>
    <scope>NUCLEOTIDE SEQUENCE</scope>
    <source>
        <strain evidence="1">MAGclacostrist064TRANS</strain>
    </source>
</reference>
<dbReference type="Proteomes" id="UP000886667">
    <property type="component" value="Unassembled WGS sequence"/>
</dbReference>
<dbReference type="AlphaFoldDB" id="A0A9E4K9Z8"/>
<name>A0A9E4K9Z8_9GAMM</name>
<organism evidence="1 2">
    <name type="scientific">Candidatus Thiodiazotropha taylori</name>
    <dbReference type="NCBI Taxonomy" id="2792791"/>
    <lineage>
        <taxon>Bacteria</taxon>
        <taxon>Pseudomonadati</taxon>
        <taxon>Pseudomonadota</taxon>
        <taxon>Gammaproteobacteria</taxon>
        <taxon>Chromatiales</taxon>
        <taxon>Sedimenticolaceae</taxon>
        <taxon>Candidatus Thiodiazotropha</taxon>
    </lineage>
</organism>
<evidence type="ECO:0000313" key="2">
    <source>
        <dbReference type="Proteomes" id="UP000886667"/>
    </source>
</evidence>
<evidence type="ECO:0000313" key="1">
    <source>
        <dbReference type="EMBL" id="MCG7945850.1"/>
    </source>
</evidence>
<gene>
    <name evidence="1" type="ORF">JAZ07_05815</name>
</gene>
<dbReference type="EMBL" id="JAEPCM010000186">
    <property type="protein sequence ID" value="MCG7945850.1"/>
    <property type="molecule type" value="Genomic_DNA"/>
</dbReference>
<proteinExistence type="predicted"/>
<protein>
    <submittedName>
        <fullName evidence="1">Uncharacterized protein</fullName>
    </submittedName>
</protein>
<sequence length="234" mass="26480">MFSVSARMRTIRDGDLLPHVAARSGLNPDQIDSVFGFLEHTPLYGGRPYAAREISESDVESLYKHGKGIRLPLTNHFIEPEEYRDQAGFLSKYHRKGNTVIAVNDEFARRVKNDYPDYEVEASAIQEIDTAEKVLHALELYDSVVLPVRCTTDEALLRDIPEGVRERVRIFATGGCAASCPSRICYRSFSKYNKSLSGDLLCSMETKPRHFEGKVIYDLRIPKSLGYTKFKVVP</sequence>